<sequence>MTDGTDPGPAAVTTDEVRNTVAAVLKVAPGRIGDDTDLVELGLDSLRMMRLTGRWRRSGLTVDFPTLTAEPTVRAWARHLNGGGRPGPG</sequence>
<dbReference type="InterPro" id="IPR009081">
    <property type="entry name" value="PP-bd_ACP"/>
</dbReference>
<dbReference type="STRING" id="310780.SAMN05216267_1002260"/>
<dbReference type="SMART" id="SM00823">
    <property type="entry name" value="PKS_PP"/>
    <property type="match status" value="1"/>
</dbReference>
<dbReference type="GO" id="GO:0044550">
    <property type="term" value="P:secondary metabolite biosynthetic process"/>
    <property type="evidence" value="ECO:0007669"/>
    <property type="project" value="TreeGrafter"/>
</dbReference>
<dbReference type="InterPro" id="IPR020806">
    <property type="entry name" value="PKS_PP-bd"/>
</dbReference>
<feature type="domain" description="Carrier" evidence="3">
    <location>
        <begin position="11"/>
        <end position="84"/>
    </location>
</feature>
<gene>
    <name evidence="4" type="ORF">SAMN05216267_1002260</name>
</gene>
<organism evidence="4 5">
    <name type="scientific">Actinacidiphila rubida</name>
    <dbReference type="NCBI Taxonomy" id="310780"/>
    <lineage>
        <taxon>Bacteria</taxon>
        <taxon>Bacillati</taxon>
        <taxon>Actinomycetota</taxon>
        <taxon>Actinomycetes</taxon>
        <taxon>Kitasatosporales</taxon>
        <taxon>Streptomycetaceae</taxon>
        <taxon>Actinacidiphila</taxon>
    </lineage>
</organism>
<evidence type="ECO:0000256" key="2">
    <source>
        <dbReference type="ARBA" id="ARBA00022553"/>
    </source>
</evidence>
<keyword evidence="2" id="KW-0597">Phosphoprotein</keyword>
<dbReference type="PROSITE" id="PS50075">
    <property type="entry name" value="CARRIER"/>
    <property type="match status" value="1"/>
</dbReference>
<dbReference type="PANTHER" id="PTHR45527:SF1">
    <property type="entry name" value="FATTY ACID SYNTHASE"/>
    <property type="match status" value="1"/>
</dbReference>
<keyword evidence="1" id="KW-0596">Phosphopantetheine</keyword>
<dbReference type="GO" id="GO:0005737">
    <property type="term" value="C:cytoplasm"/>
    <property type="evidence" value="ECO:0007669"/>
    <property type="project" value="TreeGrafter"/>
</dbReference>
<dbReference type="SUPFAM" id="SSF47336">
    <property type="entry name" value="ACP-like"/>
    <property type="match status" value="1"/>
</dbReference>
<dbReference type="GO" id="GO:0043041">
    <property type="term" value="P:amino acid activation for nonribosomal peptide biosynthetic process"/>
    <property type="evidence" value="ECO:0007669"/>
    <property type="project" value="TreeGrafter"/>
</dbReference>
<dbReference type="RefSeq" id="WP_069467408.1">
    <property type="nucleotide sequence ID" value="NZ_FODD01000002.1"/>
</dbReference>
<dbReference type="GO" id="GO:0031177">
    <property type="term" value="F:phosphopantetheine binding"/>
    <property type="evidence" value="ECO:0007669"/>
    <property type="project" value="InterPro"/>
</dbReference>
<proteinExistence type="predicted"/>
<dbReference type="Pfam" id="PF00550">
    <property type="entry name" value="PP-binding"/>
    <property type="match status" value="1"/>
</dbReference>
<protein>
    <submittedName>
        <fullName evidence="4">Mycobactin phenyloxazoline synthetase</fullName>
    </submittedName>
</protein>
<dbReference type="Gene3D" id="1.10.1200.10">
    <property type="entry name" value="ACP-like"/>
    <property type="match status" value="1"/>
</dbReference>
<accession>A0A1H8EKQ1</accession>
<evidence type="ECO:0000313" key="5">
    <source>
        <dbReference type="Proteomes" id="UP000181951"/>
    </source>
</evidence>
<dbReference type="AlphaFoldDB" id="A0A1H8EKQ1"/>
<dbReference type="PANTHER" id="PTHR45527">
    <property type="entry name" value="NONRIBOSOMAL PEPTIDE SYNTHETASE"/>
    <property type="match status" value="1"/>
</dbReference>
<reference evidence="4 5" key="1">
    <citation type="submission" date="2016-10" db="EMBL/GenBank/DDBJ databases">
        <authorList>
            <person name="de Groot N.N."/>
        </authorList>
    </citation>
    <scope>NUCLEOTIDE SEQUENCE [LARGE SCALE GENOMIC DNA]</scope>
    <source>
        <strain evidence="4 5">CGMCC 4.2026</strain>
    </source>
</reference>
<evidence type="ECO:0000256" key="1">
    <source>
        <dbReference type="ARBA" id="ARBA00022450"/>
    </source>
</evidence>
<name>A0A1H8EKQ1_9ACTN</name>
<dbReference type="InterPro" id="IPR036736">
    <property type="entry name" value="ACP-like_sf"/>
</dbReference>
<dbReference type="GO" id="GO:0017000">
    <property type="term" value="P:antibiotic biosynthetic process"/>
    <property type="evidence" value="ECO:0007669"/>
    <property type="project" value="UniProtKB-ARBA"/>
</dbReference>
<evidence type="ECO:0000259" key="3">
    <source>
        <dbReference type="PROSITE" id="PS50075"/>
    </source>
</evidence>
<dbReference type="EMBL" id="FODD01000002">
    <property type="protein sequence ID" value="SEN20065.1"/>
    <property type="molecule type" value="Genomic_DNA"/>
</dbReference>
<keyword evidence="5" id="KW-1185">Reference proteome</keyword>
<evidence type="ECO:0000313" key="4">
    <source>
        <dbReference type="EMBL" id="SEN20065.1"/>
    </source>
</evidence>
<dbReference type="Proteomes" id="UP000181951">
    <property type="component" value="Unassembled WGS sequence"/>
</dbReference>